<sequence>MSFVITANLLIVLGLFMVLPILIGVYVYRDAASRGMNAPLWTLIAILSPALIGLIIYLIVRSEERTLECPSCRAAVSESYAVCPSCGTQLKGRCQRCDYPLNTSWEHCPQCGETVPQEAKMPLYTKRKETGLGKILIAVIVIPILMVILLFMGLMTFRTTTSVTSVGGASGISIENYENHSEVYHWLKTSQESEDGIYVMSYMNEPSSKEGSYYKEYLILYNGASEDTDYSMMGFESRRFFKKFYKVEFTKTAGYDPKSYAIFHTEVTSKKDLPLEIFVDGQKMEYHHVESKTPLPLNMGY</sequence>
<keyword evidence="4" id="KW-1185">Reference proteome</keyword>
<dbReference type="STRING" id="398199.SAMN05421804_10939"/>
<keyword evidence="1" id="KW-0472">Membrane</keyword>
<evidence type="ECO:0000256" key="1">
    <source>
        <dbReference type="SAM" id="Phobius"/>
    </source>
</evidence>
<dbReference type="Pfam" id="PF12773">
    <property type="entry name" value="DZR"/>
    <property type="match status" value="1"/>
</dbReference>
<gene>
    <name evidence="3" type="ORF">SAMN04488695_11623</name>
</gene>
<proteinExistence type="predicted"/>
<protein>
    <submittedName>
        <fullName evidence="3">Predicted RNA-binding protein involved in translation, contains Zn-ribbon domain, DUF1610 family</fullName>
    </submittedName>
</protein>
<dbReference type="AlphaFoldDB" id="A0A1I5EGE4"/>
<evidence type="ECO:0000313" key="4">
    <source>
        <dbReference type="Proteomes" id="UP000181899"/>
    </source>
</evidence>
<accession>A0A1I5EGE4</accession>
<feature type="transmembrane region" description="Helical" evidence="1">
    <location>
        <begin position="40"/>
        <end position="60"/>
    </location>
</feature>
<feature type="transmembrane region" description="Helical" evidence="1">
    <location>
        <begin position="7"/>
        <end position="28"/>
    </location>
</feature>
<feature type="transmembrane region" description="Helical" evidence="1">
    <location>
        <begin position="135"/>
        <end position="157"/>
    </location>
</feature>
<dbReference type="Proteomes" id="UP000181899">
    <property type="component" value="Unassembled WGS sequence"/>
</dbReference>
<feature type="domain" description="DZANK-type" evidence="2">
    <location>
        <begin position="69"/>
        <end position="112"/>
    </location>
</feature>
<evidence type="ECO:0000259" key="2">
    <source>
        <dbReference type="Pfam" id="PF12773"/>
    </source>
</evidence>
<name>A0A1I5EGE4_9CLOT</name>
<reference evidence="3 4" key="1">
    <citation type="submission" date="2016-10" db="EMBL/GenBank/DDBJ databases">
        <authorList>
            <person name="de Groot N.N."/>
        </authorList>
    </citation>
    <scope>NUCLEOTIDE SEQUENCE [LARGE SCALE GENOMIC DNA]</scope>
    <source>
        <strain evidence="3 4">ML2</strain>
    </source>
</reference>
<keyword evidence="1" id="KW-1133">Transmembrane helix</keyword>
<keyword evidence="1" id="KW-0812">Transmembrane</keyword>
<dbReference type="RefSeq" id="WP_074912923.1">
    <property type="nucleotide sequence ID" value="NZ_FOVK01000016.1"/>
</dbReference>
<dbReference type="InterPro" id="IPR025874">
    <property type="entry name" value="DZR"/>
</dbReference>
<dbReference type="EMBL" id="FOVK01000016">
    <property type="protein sequence ID" value="SFO10450.1"/>
    <property type="molecule type" value="Genomic_DNA"/>
</dbReference>
<organism evidence="3 4">
    <name type="scientific">Proteiniclasticum ruminis</name>
    <dbReference type="NCBI Taxonomy" id="398199"/>
    <lineage>
        <taxon>Bacteria</taxon>
        <taxon>Bacillati</taxon>
        <taxon>Bacillota</taxon>
        <taxon>Clostridia</taxon>
        <taxon>Eubacteriales</taxon>
        <taxon>Clostridiaceae</taxon>
        <taxon>Proteiniclasticum</taxon>
    </lineage>
</organism>
<evidence type="ECO:0000313" key="3">
    <source>
        <dbReference type="EMBL" id="SFO10450.1"/>
    </source>
</evidence>